<dbReference type="AlphaFoldDB" id="A0AB34KRZ4"/>
<dbReference type="PANTHER" id="PTHR10783">
    <property type="entry name" value="XENOTROPIC AND POLYTROPIC RETROVIRUS RECEPTOR 1-RELATED"/>
    <property type="match status" value="1"/>
</dbReference>
<evidence type="ECO:0000256" key="4">
    <source>
        <dbReference type="ARBA" id="ARBA00022989"/>
    </source>
</evidence>
<comment type="caution">
    <text evidence="10">The sequence shown here is derived from an EMBL/GenBank/DDBJ whole genome shotgun (WGS) entry which is preliminary data.</text>
</comment>
<reference evidence="10 11" key="1">
    <citation type="journal article" date="2020" name="Microbiol. Resour. Announc.">
        <title>Draft Genome Sequence of a Cladosporium Species Isolated from the Mesophotic Ascidian Didemnum maculosum.</title>
        <authorList>
            <person name="Gioti A."/>
            <person name="Siaperas R."/>
            <person name="Nikolaivits E."/>
            <person name="Le Goff G."/>
            <person name="Ouazzani J."/>
            <person name="Kotoulas G."/>
            <person name="Topakas E."/>
        </authorList>
    </citation>
    <scope>NUCLEOTIDE SEQUENCE [LARGE SCALE GENOMIC DNA]</scope>
    <source>
        <strain evidence="10 11">TM138-S3</strain>
    </source>
</reference>
<dbReference type="Pfam" id="PF03124">
    <property type="entry name" value="EXS"/>
    <property type="match status" value="1"/>
</dbReference>
<feature type="compositionally biased region" description="Basic and acidic residues" evidence="6">
    <location>
        <begin position="973"/>
        <end position="984"/>
    </location>
</feature>
<dbReference type="EMBL" id="JAAQHG020000014">
    <property type="protein sequence ID" value="KAL1586541.1"/>
    <property type="molecule type" value="Genomic_DNA"/>
</dbReference>
<dbReference type="GO" id="GO:0006817">
    <property type="term" value="P:phosphate ion transport"/>
    <property type="evidence" value="ECO:0007669"/>
    <property type="project" value="TreeGrafter"/>
</dbReference>
<feature type="transmembrane region" description="Helical" evidence="7">
    <location>
        <begin position="584"/>
        <end position="604"/>
    </location>
</feature>
<evidence type="ECO:0000313" key="10">
    <source>
        <dbReference type="EMBL" id="KAL1586541.1"/>
    </source>
</evidence>
<evidence type="ECO:0000259" key="9">
    <source>
        <dbReference type="PROSITE" id="PS51382"/>
    </source>
</evidence>
<dbReference type="PROSITE" id="PS51382">
    <property type="entry name" value="SPX"/>
    <property type="match status" value="1"/>
</dbReference>
<feature type="domain" description="EXS" evidence="8">
    <location>
        <begin position="743"/>
        <end position="937"/>
    </location>
</feature>
<dbReference type="InterPro" id="IPR004331">
    <property type="entry name" value="SPX_dom"/>
</dbReference>
<name>A0AB34KRZ4_9PEZI</name>
<proteinExistence type="inferred from homology"/>
<evidence type="ECO:0000256" key="5">
    <source>
        <dbReference type="ARBA" id="ARBA00023136"/>
    </source>
</evidence>
<dbReference type="GO" id="GO:0000822">
    <property type="term" value="F:inositol hexakisphosphate binding"/>
    <property type="evidence" value="ECO:0007669"/>
    <property type="project" value="TreeGrafter"/>
</dbReference>
<dbReference type="Proteomes" id="UP000803884">
    <property type="component" value="Unassembled WGS sequence"/>
</dbReference>
<evidence type="ECO:0000256" key="6">
    <source>
        <dbReference type="SAM" id="MobiDB-lite"/>
    </source>
</evidence>
<evidence type="ECO:0000256" key="2">
    <source>
        <dbReference type="ARBA" id="ARBA00009665"/>
    </source>
</evidence>
<evidence type="ECO:0000256" key="3">
    <source>
        <dbReference type="ARBA" id="ARBA00022692"/>
    </source>
</evidence>
<feature type="compositionally biased region" description="Basic and acidic residues" evidence="6">
    <location>
        <begin position="127"/>
        <end position="137"/>
    </location>
</feature>
<feature type="transmembrane region" description="Helical" evidence="7">
    <location>
        <begin position="717"/>
        <end position="736"/>
    </location>
</feature>
<sequence length="1108" mass="125367">MKFAKELEENLVAEWKEKYLDYKGGKKKLKAVSKAIRNADKPPSHAWPRSVTPVPSYKDGDGPVQSFLNRRPTAEAFPVSHVSRGALTSTRPRSEPTDAQDAGNGSLAPSAGTQPMPINERSPLFSKGDKTQDDGRGLTRYGSIIGSPPNDGSPTMEQLQKQASLLELPDPALDPGMPKAKQSSQPNDGQYGLSTQPSPEDSQAPKPPPTQMEHTGNAYEIAQPHDGAPKSTKSPGHRSLFSPKRANSGSGSRPFARRMFSLTASPNQTRRGHEDVALEAYREVDFRQAEFFQFLDKQLVKIEDFYKFKEEQATERMRVLREQLHVMRNRRLQEVVQADQSKKKQSSNGSIPGGDAANKKDDDHGLANEQSKQGYLSNVPWMAPVTHIDHAIDKVRSGRVGKTSRTMGTLGTPQLPPESRPMDRRDYTRQPAAKDVPYRVAKRKLKVALAEYYRGLELLKSYALLNRTAFRKINKKFDKTVNARPSGRFMSEKVNKAYFVNSDVLDGMIHDVEDLYARYFERGNHKVAVGKLRAKIAKAGDFTGSIWRQGVLATAGLVFGIQGLVYGVEQIFDPDPRIAVDASYLLQIYGGYFLMLLLTGLFVIDARAFTYAKVNYQFVFEFDSRHMLDWRQLSEMPALFLFLLGLVMWLNFNKFAGEPMYEYWPVILVGLSVAALILPAPYFYHRSRGWFLYSNWRLLLAGIYPVEFRDFFLGDMFCSLTYALGNIELFFCLYARDWNNPAVCNSSHSRLLGFFTALPGIWRALQCIRRYYDTRNVFPHLVNCGKYTFTILTSMSLSLFRIERTTELMGFFIFCATVNGIYCSIWDVIMDWSLGVPSAKHRFLRHKLAYKQIWWYYAAMFIDPILRFNWIFYVIYANDVQHSSVVSFFVGFSEVIRRGIWTLFRVENEHCNNVGRFRASRDVPLPYEIEREDSDQALLSKTSDEDGHERPTTGTDSEQPLHASGRMQNSHRMPSERLSREETRTSATDLEQGPIGPDSGSLRRKRPSMGDSPFARALRQVGTTMLSAHAQDYERKRKPELGSRDPEVAEDDDDDDDASSDSDDDAGRQQPRGPRTHVARQRDAPGSGDDDARGDMDEAEDLVSRAAG</sequence>
<evidence type="ECO:0000313" key="11">
    <source>
        <dbReference type="Proteomes" id="UP000803884"/>
    </source>
</evidence>
<feature type="transmembrane region" description="Helical" evidence="7">
    <location>
        <begin position="664"/>
        <end position="684"/>
    </location>
</feature>
<dbReference type="RefSeq" id="XP_069229646.1">
    <property type="nucleotide sequence ID" value="XM_069373804.1"/>
</dbReference>
<keyword evidence="5 7" id="KW-0472">Membrane</keyword>
<feature type="compositionally biased region" description="Polar residues" evidence="6">
    <location>
        <begin position="181"/>
        <end position="201"/>
    </location>
</feature>
<feature type="transmembrane region" description="Helical" evidence="7">
    <location>
        <begin position="853"/>
        <end position="876"/>
    </location>
</feature>
<feature type="region of interest" description="Disordered" evidence="6">
    <location>
        <begin position="335"/>
        <end position="368"/>
    </location>
</feature>
<dbReference type="Pfam" id="PF03105">
    <property type="entry name" value="SPX"/>
    <property type="match status" value="1"/>
</dbReference>
<feature type="compositionally biased region" description="Basic and acidic residues" evidence="6">
    <location>
        <begin position="1031"/>
        <end position="1047"/>
    </location>
</feature>
<feature type="compositionally biased region" description="Polar residues" evidence="6">
    <location>
        <begin position="403"/>
        <end position="412"/>
    </location>
</feature>
<dbReference type="GO" id="GO:0016036">
    <property type="term" value="P:cellular response to phosphate starvation"/>
    <property type="evidence" value="ECO:0007669"/>
    <property type="project" value="TreeGrafter"/>
</dbReference>
<feature type="compositionally biased region" description="Basic and acidic residues" evidence="6">
    <location>
        <begin position="942"/>
        <end position="951"/>
    </location>
</feature>
<feature type="region of interest" description="Disordered" evidence="6">
    <location>
        <begin position="934"/>
        <end position="1108"/>
    </location>
</feature>
<feature type="domain" description="SPX" evidence="9">
    <location>
        <begin position="1"/>
        <end position="491"/>
    </location>
</feature>
<comment type="subcellular location">
    <subcellularLocation>
        <location evidence="1">Membrane</location>
        <topology evidence="1">Multi-pass membrane protein</topology>
    </subcellularLocation>
</comment>
<dbReference type="PROSITE" id="PS51380">
    <property type="entry name" value="EXS"/>
    <property type="match status" value="1"/>
</dbReference>
<dbReference type="CDD" id="cd14475">
    <property type="entry name" value="SPX_SYG1_like"/>
    <property type="match status" value="1"/>
</dbReference>
<organism evidence="10 11">
    <name type="scientific">Cladosporium halotolerans</name>
    <dbReference type="NCBI Taxonomy" id="1052096"/>
    <lineage>
        <taxon>Eukaryota</taxon>
        <taxon>Fungi</taxon>
        <taxon>Dikarya</taxon>
        <taxon>Ascomycota</taxon>
        <taxon>Pezizomycotina</taxon>
        <taxon>Dothideomycetes</taxon>
        <taxon>Dothideomycetidae</taxon>
        <taxon>Cladosporiales</taxon>
        <taxon>Cladosporiaceae</taxon>
        <taxon>Cladosporium</taxon>
    </lineage>
</organism>
<evidence type="ECO:0000256" key="7">
    <source>
        <dbReference type="SAM" id="Phobius"/>
    </source>
</evidence>
<keyword evidence="11" id="KW-1185">Reference proteome</keyword>
<feature type="region of interest" description="Disordered" evidence="6">
    <location>
        <begin position="36"/>
        <end position="254"/>
    </location>
</feature>
<dbReference type="InterPro" id="IPR004342">
    <property type="entry name" value="EXS_C"/>
</dbReference>
<keyword evidence="4 7" id="KW-1133">Transmembrane helix</keyword>
<gene>
    <name evidence="10" type="ORF">WHR41_05199</name>
</gene>
<feature type="transmembrane region" description="Helical" evidence="7">
    <location>
        <begin position="633"/>
        <end position="652"/>
    </location>
</feature>
<comment type="similarity">
    <text evidence="2">Belongs to the SYG1 (TC 2.A.94) family.</text>
</comment>
<dbReference type="GO" id="GO:0005886">
    <property type="term" value="C:plasma membrane"/>
    <property type="evidence" value="ECO:0007669"/>
    <property type="project" value="TreeGrafter"/>
</dbReference>
<feature type="compositionally biased region" description="Polar residues" evidence="6">
    <location>
        <begin position="150"/>
        <end position="163"/>
    </location>
</feature>
<feature type="region of interest" description="Disordered" evidence="6">
    <location>
        <begin position="399"/>
        <end position="424"/>
    </location>
</feature>
<evidence type="ECO:0000259" key="8">
    <source>
        <dbReference type="PROSITE" id="PS51380"/>
    </source>
</evidence>
<feature type="transmembrane region" description="Helical" evidence="7">
    <location>
        <begin position="808"/>
        <end position="832"/>
    </location>
</feature>
<feature type="compositionally biased region" description="Acidic residues" evidence="6">
    <location>
        <begin position="1048"/>
        <end position="1064"/>
    </location>
</feature>
<accession>A0AB34KRZ4</accession>
<evidence type="ECO:0000256" key="1">
    <source>
        <dbReference type="ARBA" id="ARBA00004141"/>
    </source>
</evidence>
<protein>
    <submittedName>
        <fullName evidence="10">Uncharacterized protein</fullName>
    </submittedName>
</protein>
<dbReference type="PANTHER" id="PTHR10783:SF103">
    <property type="entry name" value="SOLUTE CARRIER FAMILY 53 MEMBER 1"/>
    <property type="match status" value="1"/>
</dbReference>
<keyword evidence="3 7" id="KW-0812">Transmembrane</keyword>
<dbReference type="GeneID" id="96006642"/>
<dbReference type="GO" id="GO:0005794">
    <property type="term" value="C:Golgi apparatus"/>
    <property type="evidence" value="ECO:0007669"/>
    <property type="project" value="TreeGrafter"/>
</dbReference>
<feature type="compositionally biased region" description="Basic and acidic residues" evidence="6">
    <location>
        <begin position="357"/>
        <end position="366"/>
    </location>
</feature>